<dbReference type="RefSeq" id="WP_157743567.1">
    <property type="nucleotide sequence ID" value="NZ_JBHLYF010000045.1"/>
</dbReference>
<keyword evidence="3" id="KW-1185">Reference proteome</keyword>
<name>A0A1C5GMV9_9ACTN</name>
<protein>
    <submittedName>
        <fullName evidence="2">Uncharacterized protein</fullName>
    </submittedName>
</protein>
<feature type="transmembrane region" description="Helical" evidence="1">
    <location>
        <begin position="83"/>
        <end position="105"/>
    </location>
</feature>
<keyword evidence="1" id="KW-0812">Transmembrane</keyword>
<accession>A0A1C5GMV9</accession>
<keyword evidence="1" id="KW-0472">Membrane</keyword>
<evidence type="ECO:0000313" key="2">
    <source>
        <dbReference type="EMBL" id="SCG35140.1"/>
    </source>
</evidence>
<reference evidence="2 3" key="1">
    <citation type="submission" date="2016-06" db="EMBL/GenBank/DDBJ databases">
        <authorList>
            <person name="Kjaerup R.B."/>
            <person name="Dalgaard T.S."/>
            <person name="Juul-Madsen H.R."/>
        </authorList>
    </citation>
    <scope>NUCLEOTIDE SEQUENCE [LARGE SCALE GENOMIC DNA]</scope>
    <source>
        <strain evidence="2 3">DSM 45097</strain>
    </source>
</reference>
<evidence type="ECO:0000256" key="1">
    <source>
        <dbReference type="SAM" id="Phobius"/>
    </source>
</evidence>
<evidence type="ECO:0000313" key="3">
    <source>
        <dbReference type="Proteomes" id="UP000198210"/>
    </source>
</evidence>
<proteinExistence type="predicted"/>
<keyword evidence="1" id="KW-1133">Transmembrane helix</keyword>
<gene>
    <name evidence="2" type="ORF">GA0074704_0181</name>
</gene>
<dbReference type="EMBL" id="LT607751">
    <property type="protein sequence ID" value="SCG35140.1"/>
    <property type="molecule type" value="Genomic_DNA"/>
</dbReference>
<dbReference type="Proteomes" id="UP000198210">
    <property type="component" value="Chromosome I"/>
</dbReference>
<dbReference type="AlphaFoldDB" id="A0A1C5GMV9"/>
<sequence length="135" mass="14411">MTTDATRTPFGTDGARAARTRRVVATAGRNLGYAATLLPVALTALAGRHHGAATRWWRLRAWLTRDTESARREPGRWAVTGHALASLLLGAAALVPLGVVLLMLLRGVLYGVVDPGHGSDRAGRALLVVAWTRQI</sequence>
<organism evidence="2 3">
    <name type="scientific">Micromonospora siamensis</name>
    <dbReference type="NCBI Taxonomy" id="299152"/>
    <lineage>
        <taxon>Bacteria</taxon>
        <taxon>Bacillati</taxon>
        <taxon>Actinomycetota</taxon>
        <taxon>Actinomycetes</taxon>
        <taxon>Micromonosporales</taxon>
        <taxon>Micromonosporaceae</taxon>
        <taxon>Micromonospora</taxon>
    </lineage>
</organism>